<proteinExistence type="predicted"/>
<dbReference type="EMBL" id="KJ019154">
    <property type="protein sequence ID" value="AIX44456.1"/>
    <property type="molecule type" value="Genomic_DNA"/>
</dbReference>
<dbReference type="SUPFAM" id="SSF51197">
    <property type="entry name" value="Clavaminate synthase-like"/>
    <property type="match status" value="1"/>
</dbReference>
<accession>A0A0E3I8G2</accession>
<evidence type="ECO:0000313" key="2">
    <source>
        <dbReference type="Proteomes" id="UP000185333"/>
    </source>
</evidence>
<dbReference type="Gene3D" id="2.60.120.620">
    <property type="entry name" value="q2cbj1_9rhob like domain"/>
    <property type="match status" value="1"/>
</dbReference>
<reference evidence="1 2" key="1">
    <citation type="submission" date="2013-12" db="EMBL/GenBank/DDBJ databases">
        <title>Ecological redundancy of diverse viral populations within a natural community.</title>
        <authorList>
            <person name="Gregory A.C."/>
            <person name="LaButti K."/>
            <person name="Copeland A."/>
            <person name="Woyke T."/>
            <person name="Sullivan M.B."/>
        </authorList>
    </citation>
    <scope>NUCLEOTIDE SEQUENCE [LARGE SCALE GENOMIC DNA]</scope>
    <source>
        <strain evidence="1">Syn7803C28</strain>
    </source>
</reference>
<sequence length="201" mass="23792">MHSLVHEVENFLTEEELEVVNKSILSQDFSWYYQKESTVDLFPFFSHVIHPRMPEQDEEDSPVYTNSPLHYFVTPIVERYCQSQLGRPMQKIYRSSLNCTYGWNTPYPFTEPHIDHKFDHLNLIVYLNDDFEDGETLIFNKYFCEGMSECMYSVDDYDKVKILQKITPKQGKVSCFDGKLYHGMNNLKSGKRRVILVVTFK</sequence>
<name>A0A0E3I8G2_9CAUD</name>
<dbReference type="GO" id="GO:0004519">
    <property type="term" value="F:endonuclease activity"/>
    <property type="evidence" value="ECO:0007669"/>
    <property type="project" value="UniProtKB-KW"/>
</dbReference>
<keyword evidence="1" id="KW-0540">Nuclease</keyword>
<dbReference type="Proteomes" id="UP000185333">
    <property type="component" value="Segment"/>
</dbReference>
<protein>
    <submittedName>
        <fullName evidence="1">DNA endonuclease V</fullName>
    </submittedName>
</protein>
<keyword evidence="1" id="KW-0378">Hydrolase</keyword>
<evidence type="ECO:0000313" key="1">
    <source>
        <dbReference type="EMBL" id="AIX44456.1"/>
    </source>
</evidence>
<gene>
    <name evidence="1" type="ORF">Syn7803C28_36</name>
</gene>
<keyword evidence="1" id="KW-0255">Endonuclease</keyword>
<organism evidence="1 2">
    <name type="scientific">Synechococcus phage ACG-2014b</name>
    <dbReference type="NCBI Taxonomy" id="1493508"/>
    <lineage>
        <taxon>Viruses</taxon>
        <taxon>Duplodnaviria</taxon>
        <taxon>Heunggongvirae</taxon>
        <taxon>Uroviricota</taxon>
        <taxon>Caudoviricetes</taxon>
        <taxon>Pantevenvirales</taxon>
        <taxon>Kyanoviridae</taxon>
        <taxon>Nereusvirus</taxon>
        <taxon>Nereusvirus tusconc4</taxon>
    </lineage>
</organism>